<name>A0ABQ5DGL2_9ASTR</name>
<reference evidence="1" key="1">
    <citation type="journal article" date="2022" name="Int. J. Mol. Sci.">
        <title>Draft Genome of Tanacetum Coccineum: Genomic Comparison of Closely Related Tanacetum-Family Plants.</title>
        <authorList>
            <person name="Yamashiro T."/>
            <person name="Shiraishi A."/>
            <person name="Nakayama K."/>
            <person name="Satake H."/>
        </authorList>
    </citation>
    <scope>NUCLEOTIDE SEQUENCE</scope>
</reference>
<dbReference type="EMBL" id="BQNB010015283">
    <property type="protein sequence ID" value="GJT38170.1"/>
    <property type="molecule type" value="Genomic_DNA"/>
</dbReference>
<accession>A0ABQ5DGL2</accession>
<keyword evidence="2" id="KW-1185">Reference proteome</keyword>
<protein>
    <submittedName>
        <fullName evidence="1">Uncharacterized protein</fullName>
    </submittedName>
</protein>
<sequence length="470" mass="53574">MKLKEMKQYLFNIIGKNIHALYYKLQHTGFSITVKLRNNYDMHVMFDISSAQGKLEIYIDHVGVNFVIAKYICPNATLAEMMNHVITDYTSDNEDERNEMCIVGNHIVHTLETVVCDVARMVEIRMGSDGKFVTRIGFVRTFVMGIGYDMMVAMVAHRVHHGCRKVVAHMLDIFRPGCGLSIRGGISGCIWLDFGLDCDIRLLTGLSSAIIKLGAILWNPSVRKYLGIELPYMPRRPAIEKIIWGFGVWPDTLDPTLLNISMLFYGDGPWHVVMYTLNSDTWTFLGNYRMPRVGIRIKRSWGLAVVGSCIFWGCSKTFFNDDGSSYKLYMLFSFDFINLQFNVLDIPTELKNQLPIPFYISKLGNSLVISGNLIYYENRYLCAWSLKVEPMVVTSWSVLFIIPSQNITKLIGFTREEDPIVEVDSGQEMVQTLQVYDRPSQQFHNVGIEANGGSFFIGPYKESLILLNGR</sequence>
<evidence type="ECO:0000313" key="1">
    <source>
        <dbReference type="EMBL" id="GJT38170.1"/>
    </source>
</evidence>
<gene>
    <name evidence="1" type="ORF">Tco_0938035</name>
</gene>
<proteinExistence type="predicted"/>
<organism evidence="1 2">
    <name type="scientific">Tanacetum coccineum</name>
    <dbReference type="NCBI Taxonomy" id="301880"/>
    <lineage>
        <taxon>Eukaryota</taxon>
        <taxon>Viridiplantae</taxon>
        <taxon>Streptophyta</taxon>
        <taxon>Embryophyta</taxon>
        <taxon>Tracheophyta</taxon>
        <taxon>Spermatophyta</taxon>
        <taxon>Magnoliopsida</taxon>
        <taxon>eudicotyledons</taxon>
        <taxon>Gunneridae</taxon>
        <taxon>Pentapetalae</taxon>
        <taxon>asterids</taxon>
        <taxon>campanulids</taxon>
        <taxon>Asterales</taxon>
        <taxon>Asteraceae</taxon>
        <taxon>Asteroideae</taxon>
        <taxon>Anthemideae</taxon>
        <taxon>Anthemidinae</taxon>
        <taxon>Tanacetum</taxon>
    </lineage>
</organism>
<comment type="caution">
    <text evidence="1">The sequence shown here is derived from an EMBL/GenBank/DDBJ whole genome shotgun (WGS) entry which is preliminary data.</text>
</comment>
<dbReference type="Proteomes" id="UP001151760">
    <property type="component" value="Unassembled WGS sequence"/>
</dbReference>
<reference evidence="1" key="2">
    <citation type="submission" date="2022-01" db="EMBL/GenBank/DDBJ databases">
        <authorList>
            <person name="Yamashiro T."/>
            <person name="Shiraishi A."/>
            <person name="Satake H."/>
            <person name="Nakayama K."/>
        </authorList>
    </citation>
    <scope>NUCLEOTIDE SEQUENCE</scope>
</reference>
<evidence type="ECO:0000313" key="2">
    <source>
        <dbReference type="Proteomes" id="UP001151760"/>
    </source>
</evidence>